<evidence type="ECO:0008006" key="4">
    <source>
        <dbReference type="Google" id="ProtNLM"/>
    </source>
</evidence>
<dbReference type="Pfam" id="PF14023">
    <property type="entry name" value="Bestrophin-like"/>
    <property type="match status" value="1"/>
</dbReference>
<keyword evidence="1" id="KW-1133">Transmembrane helix</keyword>
<accession>A0ABV2JZM1</accession>
<keyword evidence="1" id="KW-0812">Transmembrane</keyword>
<proteinExistence type="predicted"/>
<feature type="transmembrane region" description="Helical" evidence="1">
    <location>
        <begin position="47"/>
        <end position="67"/>
    </location>
</feature>
<dbReference type="InterPro" id="IPR025333">
    <property type="entry name" value="DUF4239"/>
</dbReference>
<evidence type="ECO:0000313" key="3">
    <source>
        <dbReference type="Proteomes" id="UP001549184"/>
    </source>
</evidence>
<dbReference type="Proteomes" id="UP001549184">
    <property type="component" value="Unassembled WGS sequence"/>
</dbReference>
<dbReference type="RefSeq" id="WP_354015627.1">
    <property type="nucleotide sequence ID" value="NZ_JBEPMU010000006.1"/>
</dbReference>
<reference evidence="2 3" key="1">
    <citation type="submission" date="2024-06" db="EMBL/GenBank/DDBJ databases">
        <title>Sorghum-associated microbial communities from plants grown in Nebraska, USA.</title>
        <authorList>
            <person name="Schachtman D."/>
        </authorList>
    </citation>
    <scope>NUCLEOTIDE SEQUENCE [LARGE SCALE GENOMIC DNA]</scope>
    <source>
        <strain evidence="2 3">1073</strain>
    </source>
</reference>
<sequence length="255" mass="28027">MSFVIDHPLVLFVVSLVSLWLAGRIGVGLSRWHRPAESDVREAFNVVQGATLTLLALIIGFSFSMAINRYDQRKNYEEAEANAIGTEYVRLDLLPPADAAKVRPLLLNYLQLRIRFYETTDRSQLPQITARKNELQSSLWSALKAPADQKPSPITALAVAGMNDVLNSEGYTQAAWWNRIPTAAWMLMGIIALGCNLLVGFGARKLTSEPVLMLVLPLVVAVSFMLIADIDSPRGGLIRVVPQNLKSLMASLPAS</sequence>
<dbReference type="EMBL" id="JBEPMU010000006">
    <property type="protein sequence ID" value="MET3654264.1"/>
    <property type="molecule type" value="Genomic_DNA"/>
</dbReference>
<feature type="transmembrane region" description="Helical" evidence="1">
    <location>
        <begin position="210"/>
        <end position="230"/>
    </location>
</feature>
<comment type="caution">
    <text evidence="2">The sequence shown here is derived from an EMBL/GenBank/DDBJ whole genome shotgun (WGS) entry which is preliminary data.</text>
</comment>
<organism evidence="2 3">
    <name type="scientific">Dyella japonica</name>
    <dbReference type="NCBI Taxonomy" id="231455"/>
    <lineage>
        <taxon>Bacteria</taxon>
        <taxon>Pseudomonadati</taxon>
        <taxon>Pseudomonadota</taxon>
        <taxon>Gammaproteobacteria</taxon>
        <taxon>Lysobacterales</taxon>
        <taxon>Rhodanobacteraceae</taxon>
        <taxon>Dyella</taxon>
    </lineage>
</organism>
<protein>
    <recommendedName>
        <fullName evidence="4">DUF4239 domain-containing protein</fullName>
    </recommendedName>
</protein>
<feature type="transmembrane region" description="Helical" evidence="1">
    <location>
        <begin position="9"/>
        <end position="27"/>
    </location>
</feature>
<gene>
    <name evidence="2" type="ORF">ABIC75_004002</name>
</gene>
<keyword evidence="3" id="KW-1185">Reference proteome</keyword>
<keyword evidence="1" id="KW-0472">Membrane</keyword>
<name>A0ABV2JZM1_9GAMM</name>
<evidence type="ECO:0000313" key="2">
    <source>
        <dbReference type="EMBL" id="MET3654264.1"/>
    </source>
</evidence>
<evidence type="ECO:0000256" key="1">
    <source>
        <dbReference type="SAM" id="Phobius"/>
    </source>
</evidence>
<feature type="transmembrane region" description="Helical" evidence="1">
    <location>
        <begin position="183"/>
        <end position="204"/>
    </location>
</feature>